<organism evidence="1 2">
    <name type="scientific">Roseiconus lacunae</name>
    <dbReference type="NCBI Taxonomy" id="2605694"/>
    <lineage>
        <taxon>Bacteria</taxon>
        <taxon>Pseudomonadati</taxon>
        <taxon>Planctomycetota</taxon>
        <taxon>Planctomycetia</taxon>
        <taxon>Pirellulales</taxon>
        <taxon>Pirellulaceae</taxon>
        <taxon>Roseiconus</taxon>
    </lineage>
</organism>
<evidence type="ECO:0000313" key="2">
    <source>
        <dbReference type="Proteomes" id="UP001239462"/>
    </source>
</evidence>
<proteinExistence type="predicted"/>
<dbReference type="EMBL" id="JASZZN010000317">
    <property type="protein sequence ID" value="MDM4019641.1"/>
    <property type="molecule type" value="Genomic_DNA"/>
</dbReference>
<sequence>HSGVLGPFEDSTVTKQWAYWVANHCWRMLGVGNVYQTATSSAINRKQRSRQQTMGRLQSPYPACALSRIQS</sequence>
<comment type="caution">
    <text evidence="1">The sequence shown here is derived from an EMBL/GenBank/DDBJ whole genome shotgun (WGS) entry which is preliminary data.</text>
</comment>
<evidence type="ECO:0000313" key="1">
    <source>
        <dbReference type="EMBL" id="MDM4019641.1"/>
    </source>
</evidence>
<feature type="non-terminal residue" evidence="1">
    <location>
        <position position="1"/>
    </location>
</feature>
<protein>
    <submittedName>
        <fullName evidence="1">Uncharacterized protein</fullName>
    </submittedName>
</protein>
<accession>A0ABT7PT15</accession>
<gene>
    <name evidence="1" type="ORF">QTN89_29575</name>
</gene>
<dbReference type="RefSeq" id="WP_289167753.1">
    <property type="nucleotide sequence ID" value="NZ_JASZZN010000317.1"/>
</dbReference>
<dbReference type="Proteomes" id="UP001239462">
    <property type="component" value="Unassembled WGS sequence"/>
</dbReference>
<name>A0ABT7PT15_9BACT</name>
<keyword evidence="2" id="KW-1185">Reference proteome</keyword>
<reference evidence="1 2" key="1">
    <citation type="submission" date="2023-06" db="EMBL/GenBank/DDBJ databases">
        <title>Roseiconus lacunae JC819 isolated from Gulf of Mannar region, Tamil Nadu.</title>
        <authorList>
            <person name="Pk S."/>
            <person name="Ch S."/>
            <person name="Ch V.R."/>
        </authorList>
    </citation>
    <scope>NUCLEOTIDE SEQUENCE [LARGE SCALE GENOMIC DNA]</scope>
    <source>
        <strain evidence="1 2">JC819</strain>
    </source>
</reference>